<gene>
    <name evidence="2" type="ORF">BJI67_08630</name>
</gene>
<keyword evidence="1" id="KW-0472">Membrane</keyword>
<reference evidence="2 3" key="1">
    <citation type="submission" date="2016-09" db="EMBL/GenBank/DDBJ databases">
        <title>Acidihalobacter prosperus V6 (DSM14174).</title>
        <authorList>
            <person name="Khaleque H.N."/>
            <person name="Ramsay J.P."/>
            <person name="Murphy R.J.T."/>
            <person name="Kaksonen A.H."/>
            <person name="Boxall N.J."/>
            <person name="Watkin E.L.J."/>
        </authorList>
    </citation>
    <scope>NUCLEOTIDE SEQUENCE [LARGE SCALE GENOMIC DNA]</scope>
    <source>
        <strain evidence="2 3">V6</strain>
    </source>
</reference>
<dbReference type="KEGG" id="aaeo:BJI67_08630"/>
<accession>A0A1D8K826</accession>
<proteinExistence type="predicted"/>
<dbReference type="EMBL" id="CP017448">
    <property type="protein sequence ID" value="AOV17114.1"/>
    <property type="molecule type" value="Genomic_DNA"/>
</dbReference>
<keyword evidence="1" id="KW-0812">Transmembrane</keyword>
<feature type="transmembrane region" description="Helical" evidence="1">
    <location>
        <begin position="24"/>
        <end position="47"/>
    </location>
</feature>
<name>A0A1D8K826_9GAMM</name>
<dbReference type="RefSeq" id="WP_070072685.1">
    <property type="nucleotide sequence ID" value="NZ_CP017448.1"/>
</dbReference>
<evidence type="ECO:0000313" key="3">
    <source>
        <dbReference type="Proteomes" id="UP000095342"/>
    </source>
</evidence>
<keyword evidence="1" id="KW-1133">Transmembrane helix</keyword>
<feature type="transmembrane region" description="Helical" evidence="1">
    <location>
        <begin position="59"/>
        <end position="79"/>
    </location>
</feature>
<protein>
    <submittedName>
        <fullName evidence="2">Uncharacterized protein</fullName>
    </submittedName>
</protein>
<keyword evidence="3" id="KW-1185">Reference proteome</keyword>
<evidence type="ECO:0000313" key="2">
    <source>
        <dbReference type="EMBL" id="AOV17114.1"/>
    </source>
</evidence>
<dbReference type="Proteomes" id="UP000095342">
    <property type="component" value="Chromosome"/>
</dbReference>
<evidence type="ECO:0000256" key="1">
    <source>
        <dbReference type="SAM" id="Phobius"/>
    </source>
</evidence>
<sequence>MLSLLDLLHLEGQALRVSALRLGVALWLSLVAACLLLAGLLLIAWGFERWLSELLGPVASLVVTGGILLLFAGGLGWLARSRIH</sequence>
<organism evidence="2 3">
    <name type="scientific">Acidihalobacter aeolianus</name>
    <dbReference type="NCBI Taxonomy" id="2792603"/>
    <lineage>
        <taxon>Bacteria</taxon>
        <taxon>Pseudomonadati</taxon>
        <taxon>Pseudomonadota</taxon>
        <taxon>Gammaproteobacteria</taxon>
        <taxon>Chromatiales</taxon>
        <taxon>Ectothiorhodospiraceae</taxon>
        <taxon>Acidihalobacter</taxon>
    </lineage>
</organism>
<dbReference type="AlphaFoldDB" id="A0A1D8K826"/>